<gene>
    <name evidence="1" type="ORF">AXFE_14030</name>
</gene>
<sequence length="183" mass="20136">MNIDLWEGPSEVDYNHVERLLGRPPQGRFVVVARRISTGIPSVIACWPIIEERLPMPTLFWLCDPPISLAVSRLESGGIIKEIRESLDLDLVEYGHRTYSSIRDGLIPDDYLGPRPSGGVGGTRSGFKCLHAHVGWHIVSKVDAPTLYVLEHHPQSLDLSDVRVLGMPAGLGCVSDLHVDALS</sequence>
<name>A0A0D8HI83_9ACTN</name>
<evidence type="ECO:0008006" key="3">
    <source>
        <dbReference type="Google" id="ProtNLM"/>
    </source>
</evidence>
<protein>
    <recommendedName>
        <fullName evidence="3">DUF501 domain-containing protein</fullName>
    </recommendedName>
</protein>
<dbReference type="OrthoDB" id="13546at2"/>
<accession>A0A0D8HI83</accession>
<organism evidence="1 2">
    <name type="scientific">Acidithrix ferrooxidans</name>
    <dbReference type="NCBI Taxonomy" id="1280514"/>
    <lineage>
        <taxon>Bacteria</taxon>
        <taxon>Bacillati</taxon>
        <taxon>Actinomycetota</taxon>
        <taxon>Acidimicrobiia</taxon>
        <taxon>Acidimicrobiales</taxon>
        <taxon>Acidimicrobiaceae</taxon>
        <taxon>Acidithrix</taxon>
    </lineage>
</organism>
<keyword evidence="2" id="KW-1185">Reference proteome</keyword>
<evidence type="ECO:0000313" key="2">
    <source>
        <dbReference type="Proteomes" id="UP000032360"/>
    </source>
</evidence>
<evidence type="ECO:0000313" key="1">
    <source>
        <dbReference type="EMBL" id="KJF17695.1"/>
    </source>
</evidence>
<dbReference type="Pfam" id="PF04417">
    <property type="entry name" value="DUF501"/>
    <property type="match status" value="1"/>
</dbReference>
<dbReference type="STRING" id="1280514.AXFE_14030"/>
<dbReference type="RefSeq" id="WP_052605142.1">
    <property type="nucleotide sequence ID" value="NZ_JXYS01000031.1"/>
</dbReference>
<dbReference type="EMBL" id="JXYS01000031">
    <property type="protein sequence ID" value="KJF17695.1"/>
    <property type="molecule type" value="Genomic_DNA"/>
</dbReference>
<proteinExistence type="predicted"/>
<dbReference type="AlphaFoldDB" id="A0A0D8HI83"/>
<dbReference type="InterPro" id="IPR007511">
    <property type="entry name" value="DUF501"/>
</dbReference>
<dbReference type="Proteomes" id="UP000032360">
    <property type="component" value="Unassembled WGS sequence"/>
</dbReference>
<reference evidence="1 2" key="1">
    <citation type="submission" date="2015-01" db="EMBL/GenBank/DDBJ databases">
        <title>Draft genome of the acidophilic iron oxidizer Acidithrix ferrooxidans strain Py-F3.</title>
        <authorList>
            <person name="Poehlein A."/>
            <person name="Eisen S."/>
            <person name="Schloemann M."/>
            <person name="Johnson B.D."/>
            <person name="Daniel R."/>
            <person name="Muehling M."/>
        </authorList>
    </citation>
    <scope>NUCLEOTIDE SEQUENCE [LARGE SCALE GENOMIC DNA]</scope>
    <source>
        <strain evidence="1 2">Py-F3</strain>
    </source>
</reference>
<comment type="caution">
    <text evidence="1">The sequence shown here is derived from an EMBL/GenBank/DDBJ whole genome shotgun (WGS) entry which is preliminary data.</text>
</comment>